<sequence length="100" mass="10658">MAQDRASYLEHLERWLDYEDELASPCLAAGAQAPLAKPKIANAAPLRQCKDSLVSLPSCARDEEGEGVAGDGEEYDGRESAGLVQTVAKKVKTALGLKVD</sequence>
<name>A0A9P4T5X5_CURKU</name>
<comment type="caution">
    <text evidence="1">The sequence shown here is derived from an EMBL/GenBank/DDBJ whole genome shotgun (WGS) entry which is preliminary data.</text>
</comment>
<dbReference type="AlphaFoldDB" id="A0A9P4T5X5"/>
<dbReference type="EMBL" id="SWKU01000036">
    <property type="protein sequence ID" value="KAF2994974.1"/>
    <property type="molecule type" value="Genomic_DNA"/>
</dbReference>
<keyword evidence="2" id="KW-1185">Reference proteome</keyword>
<dbReference type="OrthoDB" id="3792593at2759"/>
<protein>
    <submittedName>
        <fullName evidence="1">Uncharacterized protein</fullName>
    </submittedName>
</protein>
<evidence type="ECO:0000313" key="2">
    <source>
        <dbReference type="Proteomes" id="UP000801428"/>
    </source>
</evidence>
<evidence type="ECO:0000313" key="1">
    <source>
        <dbReference type="EMBL" id="KAF2994974.1"/>
    </source>
</evidence>
<reference evidence="1" key="1">
    <citation type="submission" date="2019-04" db="EMBL/GenBank/DDBJ databases">
        <title>Sequencing of skin fungus with MAO and IRED activity.</title>
        <authorList>
            <person name="Marsaioli A.J."/>
            <person name="Bonatto J.M.C."/>
            <person name="Reis Junior O."/>
        </authorList>
    </citation>
    <scope>NUCLEOTIDE SEQUENCE</scope>
    <source>
        <strain evidence="1">30M1</strain>
    </source>
</reference>
<proteinExistence type="predicted"/>
<organism evidence="1 2">
    <name type="scientific">Curvularia kusanoi</name>
    <name type="common">Cochliobolus kusanoi</name>
    <dbReference type="NCBI Taxonomy" id="90978"/>
    <lineage>
        <taxon>Eukaryota</taxon>
        <taxon>Fungi</taxon>
        <taxon>Dikarya</taxon>
        <taxon>Ascomycota</taxon>
        <taxon>Pezizomycotina</taxon>
        <taxon>Dothideomycetes</taxon>
        <taxon>Pleosporomycetidae</taxon>
        <taxon>Pleosporales</taxon>
        <taxon>Pleosporineae</taxon>
        <taxon>Pleosporaceae</taxon>
        <taxon>Curvularia</taxon>
    </lineage>
</organism>
<accession>A0A9P4T5X5</accession>
<gene>
    <name evidence="1" type="ORF">E8E13_003468</name>
</gene>
<dbReference type="Proteomes" id="UP000801428">
    <property type="component" value="Unassembled WGS sequence"/>
</dbReference>